<keyword evidence="2" id="KW-1185">Reference proteome</keyword>
<accession>A0ABV6AHA5</accession>
<reference evidence="1 2" key="1">
    <citation type="submission" date="2024-09" db="EMBL/GenBank/DDBJ databases">
        <authorList>
            <person name="Sun Q."/>
            <person name="Mori K."/>
        </authorList>
    </citation>
    <scope>NUCLEOTIDE SEQUENCE [LARGE SCALE GENOMIC DNA]</scope>
    <source>
        <strain evidence="1 2">TBRC 4938</strain>
    </source>
</reference>
<comment type="caution">
    <text evidence="1">The sequence shown here is derived from an EMBL/GenBank/DDBJ whole genome shotgun (WGS) entry which is preliminary data.</text>
</comment>
<dbReference type="EMBL" id="JBHMAA010000015">
    <property type="protein sequence ID" value="MFB9949970.1"/>
    <property type="molecule type" value="Genomic_DNA"/>
</dbReference>
<protein>
    <submittedName>
        <fullName evidence="1">DUF5677 domain-containing protein</fullName>
    </submittedName>
</protein>
<gene>
    <name evidence="1" type="ORF">ACFFP0_13985</name>
</gene>
<dbReference type="InterPro" id="IPR043733">
    <property type="entry name" value="DUF5677"/>
</dbReference>
<name>A0ABV6AHA5_9HYPH</name>
<organism evidence="1 2">
    <name type="scientific">Rhizobium puerariae</name>
    <dbReference type="NCBI Taxonomy" id="1585791"/>
    <lineage>
        <taxon>Bacteria</taxon>
        <taxon>Pseudomonadati</taxon>
        <taxon>Pseudomonadota</taxon>
        <taxon>Alphaproteobacteria</taxon>
        <taxon>Hyphomicrobiales</taxon>
        <taxon>Rhizobiaceae</taxon>
        <taxon>Rhizobium/Agrobacterium group</taxon>
        <taxon>Rhizobium</taxon>
    </lineage>
</organism>
<evidence type="ECO:0000313" key="1">
    <source>
        <dbReference type="EMBL" id="MFB9949970.1"/>
    </source>
</evidence>
<dbReference type="RefSeq" id="WP_377261668.1">
    <property type="nucleotide sequence ID" value="NZ_JBHMAA010000015.1"/>
</dbReference>
<dbReference type="Proteomes" id="UP001589692">
    <property type="component" value="Unassembled WGS sequence"/>
</dbReference>
<evidence type="ECO:0000313" key="2">
    <source>
        <dbReference type="Proteomes" id="UP001589692"/>
    </source>
</evidence>
<dbReference type="Pfam" id="PF18928">
    <property type="entry name" value="DUF5677"/>
    <property type="match status" value="1"/>
</dbReference>
<proteinExistence type="predicted"/>
<sequence length="296" mass="33877">MSDESPLRILQEASLQAHAVIRDEIAGLFERYGETTPDVTPTLKQLFWYLSARNQAVTFLVSWGYSWDAEIILRSFYETAAKILFICFAEDEDKPGLMDEFWNKLGSINDRRRARKAEFSVQMKEEDDVSSSIFEALSDERLFDLDAKGNKAERKRLEQKWSFSEIIEALDGRVVGGKPLVGMKSVLHIYGVCSHLAHADSAAMDLMADRALRPKDELLLLEAGHISRILSDQVSLTWFCAEALRRHFKGEFSDTEKFYAAFQKTAELSEPLQAAFNESQREFYERILRKQQEVGA</sequence>